<dbReference type="Proteomes" id="UP000502677">
    <property type="component" value="Chromosome"/>
</dbReference>
<organism evidence="7 8">
    <name type="scientific">Leucobacter viscericola</name>
    <dbReference type="NCBI Taxonomy" id="2714935"/>
    <lineage>
        <taxon>Bacteria</taxon>
        <taxon>Bacillati</taxon>
        <taxon>Actinomycetota</taxon>
        <taxon>Actinomycetes</taxon>
        <taxon>Micrococcales</taxon>
        <taxon>Microbacteriaceae</taxon>
        <taxon>Leucobacter</taxon>
    </lineage>
</organism>
<dbReference type="InterPro" id="IPR017501">
    <property type="entry name" value="Phage_infect_YhgE_C"/>
</dbReference>
<dbReference type="RefSeq" id="WP_166292808.1">
    <property type="nucleotide sequence ID" value="NZ_CP049863.1"/>
</dbReference>
<dbReference type="PANTHER" id="PTHR43077:SF5">
    <property type="entry name" value="PHAGE INFECTION PROTEIN"/>
    <property type="match status" value="1"/>
</dbReference>
<dbReference type="Pfam" id="PF12698">
    <property type="entry name" value="ABC2_membrane_3"/>
    <property type="match status" value="2"/>
</dbReference>
<keyword evidence="2 5" id="KW-0812">Transmembrane</keyword>
<keyword evidence="8" id="KW-1185">Reference proteome</keyword>
<dbReference type="GO" id="GO:0140359">
    <property type="term" value="F:ABC-type transporter activity"/>
    <property type="evidence" value="ECO:0007669"/>
    <property type="project" value="InterPro"/>
</dbReference>
<dbReference type="NCBIfam" id="TIGR03057">
    <property type="entry name" value="xxxLxxG_by_4"/>
    <property type="match status" value="1"/>
</dbReference>
<dbReference type="AlphaFoldDB" id="A0A6G7XJ13"/>
<accession>A0A6G7XJ13</accession>
<evidence type="ECO:0000313" key="7">
    <source>
        <dbReference type="EMBL" id="QIK64476.1"/>
    </source>
</evidence>
<evidence type="ECO:0000259" key="6">
    <source>
        <dbReference type="Pfam" id="PF12698"/>
    </source>
</evidence>
<dbReference type="NCBIfam" id="TIGR03061">
    <property type="entry name" value="pip_yhgE_Nterm"/>
    <property type="match status" value="1"/>
</dbReference>
<evidence type="ECO:0000256" key="3">
    <source>
        <dbReference type="ARBA" id="ARBA00022989"/>
    </source>
</evidence>
<feature type="domain" description="ABC-2 type transporter transmembrane" evidence="6">
    <location>
        <begin position="24"/>
        <end position="160"/>
    </location>
</feature>
<evidence type="ECO:0000256" key="1">
    <source>
        <dbReference type="ARBA" id="ARBA00004141"/>
    </source>
</evidence>
<evidence type="ECO:0000256" key="5">
    <source>
        <dbReference type="SAM" id="Phobius"/>
    </source>
</evidence>
<reference evidence="7 8" key="1">
    <citation type="submission" date="2020-03" db="EMBL/GenBank/DDBJ databases">
        <title>Leucobacter sp. nov., isolated from beetles.</title>
        <authorList>
            <person name="Hyun D.-W."/>
            <person name="Bae J.-W."/>
        </authorList>
    </citation>
    <scope>NUCLEOTIDE SEQUENCE [LARGE SCALE GENOMIC DNA]</scope>
    <source>
        <strain evidence="7 8">HDW9C</strain>
    </source>
</reference>
<dbReference type="EMBL" id="CP049863">
    <property type="protein sequence ID" value="QIK64476.1"/>
    <property type="molecule type" value="Genomic_DNA"/>
</dbReference>
<name>A0A6G7XJ13_9MICO</name>
<feature type="transmembrane region" description="Helical" evidence="5">
    <location>
        <begin position="492"/>
        <end position="519"/>
    </location>
</feature>
<evidence type="ECO:0000256" key="2">
    <source>
        <dbReference type="ARBA" id="ARBA00022692"/>
    </source>
</evidence>
<gene>
    <name evidence="7" type="ORF">G7068_15605</name>
</gene>
<dbReference type="InterPro" id="IPR051328">
    <property type="entry name" value="T7SS_ABC-Transporter"/>
</dbReference>
<comment type="subcellular location">
    <subcellularLocation>
        <location evidence="1">Membrane</location>
        <topology evidence="1">Multi-pass membrane protein</topology>
    </subcellularLocation>
</comment>
<protein>
    <submittedName>
        <fullName evidence="7">YhgE/Pip domain-containing protein</fullName>
    </submittedName>
</protein>
<evidence type="ECO:0000313" key="8">
    <source>
        <dbReference type="Proteomes" id="UP000502677"/>
    </source>
</evidence>
<feature type="domain" description="ABC-2 type transporter transmembrane" evidence="6">
    <location>
        <begin position="389"/>
        <end position="631"/>
    </location>
</feature>
<keyword evidence="3 5" id="KW-1133">Transmembrane helix</keyword>
<dbReference type="InterPro" id="IPR023908">
    <property type="entry name" value="xxxLxxG_rpt"/>
</dbReference>
<feature type="transmembrane region" description="Helical" evidence="5">
    <location>
        <begin position="612"/>
        <end position="634"/>
    </location>
</feature>
<proteinExistence type="predicted"/>
<dbReference type="GO" id="GO:0016020">
    <property type="term" value="C:membrane"/>
    <property type="evidence" value="ECO:0007669"/>
    <property type="project" value="UniProtKB-SubCell"/>
</dbReference>
<dbReference type="KEGG" id="lvi:G7068_15605"/>
<feature type="transmembrane region" description="Helical" evidence="5">
    <location>
        <begin position="451"/>
        <end position="480"/>
    </location>
</feature>
<feature type="transmembrane region" description="Helical" evidence="5">
    <location>
        <begin position="525"/>
        <end position="547"/>
    </location>
</feature>
<dbReference type="Gene3D" id="1.10.287.950">
    <property type="entry name" value="Methyl-accepting chemotaxis protein"/>
    <property type="match status" value="1"/>
</dbReference>
<evidence type="ECO:0000256" key="4">
    <source>
        <dbReference type="ARBA" id="ARBA00023136"/>
    </source>
</evidence>
<dbReference type="PANTHER" id="PTHR43077">
    <property type="entry name" value="TRANSPORT PERMEASE YVFS-RELATED"/>
    <property type="match status" value="1"/>
</dbReference>
<dbReference type="NCBIfam" id="TIGR03062">
    <property type="entry name" value="pip_yhgE_Cterm"/>
    <property type="match status" value="1"/>
</dbReference>
<feature type="transmembrane region" description="Helical" evidence="5">
    <location>
        <begin position="554"/>
        <end position="575"/>
    </location>
</feature>
<dbReference type="InterPro" id="IPR017500">
    <property type="entry name" value="Phage_infect_YhgE_N"/>
</dbReference>
<dbReference type="Gene3D" id="3.40.1710.10">
    <property type="entry name" value="abc type-2 transporter like domain"/>
    <property type="match status" value="1"/>
</dbReference>
<sequence>MIAAFSPGSDFKRYYRGRMPRLAFIVILLMPLMYGALYLWAFWNPFGNVDKIPVAIINLDTGTQIKGEQLDAGKQVVKGLVDSKQLDLHETSEKDGVDGLAHGKYYFTITLPKDFSESIASAATDSPRSAELQFTYNDSNNYLSTVIGQDAAEEVINQVSAQVGEQTFDMVLTGVKGAIPKIKAAVGSVDELNTGMQAANDGAHELATNLVTANDGAATLAGAIDELDDAVNSATSRADAAIAKSGLTGNEIRSIVGSIGANTDAVAGAMDRAVAAQTEANADLQSVINDLNVSGDPAQQAIATRLVTVQSKFENASLTKEVTASFDQIHSDVDRLAAEINNPDSRVNVILRSVENGAVQRDLATVTSKAGELRSGADQLSDGLVKLTDGAQTLAAGTTQLAAGTDELQSGANLGLKLLPSWNDSQQSNFINTLAQPVKLHETVNNEAKTFAYGFAPFFLGLALFVGGIIAWMLFTPVLARPLAQGLSSFRVVLASYAPTFFVGLLQATILFLVVYLAIGLHPVHVWGTFGFMVLMVAMFLAMIQMFNALLGPAVGRVLTLAFLMVQLTSAGGIYPVPTTTPLFQHINPFDPMTYTNTGLRQLILGGVDYRLGTAIAVMVGLTVIFIAVSTWAARRNRQYNMDRLYPPVEV</sequence>
<keyword evidence="4 5" id="KW-0472">Membrane</keyword>
<dbReference type="InterPro" id="IPR013525">
    <property type="entry name" value="ABC2_TM"/>
</dbReference>
<feature type="transmembrane region" description="Helical" evidence="5">
    <location>
        <begin position="22"/>
        <end position="43"/>
    </location>
</feature>